<name>A0A4V2SBJ5_9GAMM</name>
<organism evidence="3 4">
    <name type="scientific">Chromatocurvus halotolerans</name>
    <dbReference type="NCBI Taxonomy" id="1132028"/>
    <lineage>
        <taxon>Bacteria</taxon>
        <taxon>Pseudomonadati</taxon>
        <taxon>Pseudomonadota</taxon>
        <taxon>Gammaproteobacteria</taxon>
        <taxon>Cellvibrionales</taxon>
        <taxon>Halieaceae</taxon>
        <taxon>Chromatocurvus</taxon>
    </lineage>
</organism>
<keyword evidence="4" id="KW-1185">Reference proteome</keyword>
<proteinExistence type="predicted"/>
<dbReference type="AlphaFoldDB" id="A0A4V2SBJ5"/>
<dbReference type="EMBL" id="SLWX01000007">
    <property type="protein sequence ID" value="TCO75750.1"/>
    <property type="molecule type" value="Genomic_DNA"/>
</dbReference>
<dbReference type="OrthoDB" id="9802640at2"/>
<evidence type="ECO:0000313" key="4">
    <source>
        <dbReference type="Proteomes" id="UP000294980"/>
    </source>
</evidence>
<evidence type="ECO:0000313" key="3">
    <source>
        <dbReference type="EMBL" id="TCO75750.1"/>
    </source>
</evidence>
<feature type="region of interest" description="Disordered" evidence="1">
    <location>
        <begin position="276"/>
        <end position="299"/>
    </location>
</feature>
<protein>
    <submittedName>
        <fullName evidence="3">Uncharacterized protein DUF3578</fullName>
    </submittedName>
</protein>
<gene>
    <name evidence="3" type="ORF">EV688_107175</name>
</gene>
<reference evidence="3 4" key="1">
    <citation type="submission" date="2019-03" db="EMBL/GenBank/DDBJ databases">
        <title>Genomic Encyclopedia of Type Strains, Phase IV (KMG-IV): sequencing the most valuable type-strain genomes for metagenomic binning, comparative biology and taxonomic classification.</title>
        <authorList>
            <person name="Goeker M."/>
        </authorList>
    </citation>
    <scope>NUCLEOTIDE SEQUENCE [LARGE SCALE GENOMIC DNA]</scope>
    <source>
        <strain evidence="3 4">DSM 23344</strain>
    </source>
</reference>
<dbReference type="RefSeq" id="WP_117317857.1">
    <property type="nucleotide sequence ID" value="NZ_QQSW01000009.1"/>
</dbReference>
<dbReference type="Pfam" id="PF12102">
    <property type="entry name" value="MrcB_N"/>
    <property type="match status" value="1"/>
</dbReference>
<evidence type="ECO:0000256" key="1">
    <source>
        <dbReference type="SAM" id="MobiDB-lite"/>
    </source>
</evidence>
<evidence type="ECO:0000259" key="2">
    <source>
        <dbReference type="Pfam" id="PF12102"/>
    </source>
</evidence>
<dbReference type="InterPro" id="IPR021961">
    <property type="entry name" value="McrB_DNA-bd"/>
</dbReference>
<sequence>MRKDIARVANLQREYTSENTPAMKERGELIRQTLPALFRGAWPALTAQMGEFAGTLAVHGKDGIGRKTESPWVRFHCRGRSPKATDGYYVVIHFSRDGHSVYVTLGCSSSTWDAESGDLRTTSDDELDARILWMLQELEEAGADVSGFPDRIELGASAALPKSFERATALARAFDPENLDEQSFLDSISEALGLLAIIYASVDRGRNLKAREIDLSAIEAIANPTRRTAASRQGFALTGDERRAVELCAMAVARRQLELEGYVVEDTLRASHMTSLRSATATRSKSRLRGRPVPSWTQY</sequence>
<dbReference type="Gene3D" id="3.30.920.90">
    <property type="match status" value="1"/>
</dbReference>
<accession>A0A4V2SBJ5</accession>
<dbReference type="Proteomes" id="UP000294980">
    <property type="component" value="Unassembled WGS sequence"/>
</dbReference>
<comment type="caution">
    <text evidence="3">The sequence shown here is derived from an EMBL/GenBank/DDBJ whole genome shotgun (WGS) entry which is preliminary data.</text>
</comment>
<feature type="domain" description="Type IV methyl-directed restriction enzyme EcoKMcrB subunit DNA-binding" evidence="2">
    <location>
        <begin position="12"/>
        <end position="185"/>
    </location>
</feature>